<proteinExistence type="predicted"/>
<feature type="compositionally biased region" description="Acidic residues" evidence="1">
    <location>
        <begin position="135"/>
        <end position="151"/>
    </location>
</feature>
<gene>
    <name evidence="2" type="ORF">SISSUDRAFT_1048289</name>
</gene>
<dbReference type="AlphaFoldDB" id="A0A166CKH8"/>
<evidence type="ECO:0000256" key="1">
    <source>
        <dbReference type="SAM" id="MobiDB-lite"/>
    </source>
</evidence>
<evidence type="ECO:0008006" key="4">
    <source>
        <dbReference type="Google" id="ProtNLM"/>
    </source>
</evidence>
<dbReference type="EMBL" id="KV428081">
    <property type="protein sequence ID" value="KZT37560.1"/>
    <property type="molecule type" value="Genomic_DNA"/>
</dbReference>
<feature type="region of interest" description="Disordered" evidence="1">
    <location>
        <begin position="126"/>
        <end position="196"/>
    </location>
</feature>
<keyword evidence="3" id="KW-1185">Reference proteome</keyword>
<evidence type="ECO:0000313" key="2">
    <source>
        <dbReference type="EMBL" id="KZT37560.1"/>
    </source>
</evidence>
<sequence>MLGKIPAEILHRILWDFLLRPETTQGLLPQRYHLQEDRRVCVYTLSDFQNARLVCRLWNQWLLNDFDFWRHLSITSAKNSLIAKDAISRFPEHPFEIRVLLEQDPYAESGFWSTAGRVYGSDGASDVEMISDSSDSSDSDLSAVDEADASDEGNGSVAGDLPQENNAKLDPHVLPSPEDASDLDADSVGDEGGSENSYEVHHSWVLEALDLVTPIIPHCHGLFLHLPTQMIHTALEKWANPGAPALSHCTLEAIDYDGRTCDDVHRCRSAADRRKLKPPPPPLQPFLTKSSDLQSILIMNYYVPTRSHQELGFDLTRLREFTMVYDRRDGPLIGPMEEDVLHSLVLPALEHKCQSIALHLAIDEFIFDVYHLHLKPSLENLTLCRAHVRISYLVPEDHYQTECHIRRFTMSDGQLFMGRHRGITQLADVLHHIVEEMPKLESLSLIRVSILCPMGDTDEPGANMGPYIPPSIPLPQFTTLFIQDSLVLPRSIIAFVNRTPNLEHLTLTATRQFNIKPIFDALQTQYRGSPTVPCPQLKWLRILHSRDELRNFPMPYLVEVDNLKRKRAAWLAKGQCVPFQVERISLEDFGEKYYACSVV</sequence>
<name>A0A166CKH8_9AGAM</name>
<evidence type="ECO:0000313" key="3">
    <source>
        <dbReference type="Proteomes" id="UP000076798"/>
    </source>
</evidence>
<accession>A0A166CKH8</accession>
<protein>
    <recommendedName>
        <fullName evidence="4">F-box domain-containing protein</fullName>
    </recommendedName>
</protein>
<dbReference type="Proteomes" id="UP000076798">
    <property type="component" value="Unassembled WGS sequence"/>
</dbReference>
<feature type="compositionally biased region" description="Acidic residues" evidence="1">
    <location>
        <begin position="179"/>
        <end position="193"/>
    </location>
</feature>
<organism evidence="2 3">
    <name type="scientific">Sistotremastrum suecicum HHB10207 ss-3</name>
    <dbReference type="NCBI Taxonomy" id="1314776"/>
    <lineage>
        <taxon>Eukaryota</taxon>
        <taxon>Fungi</taxon>
        <taxon>Dikarya</taxon>
        <taxon>Basidiomycota</taxon>
        <taxon>Agaricomycotina</taxon>
        <taxon>Agaricomycetes</taxon>
        <taxon>Sistotremastrales</taxon>
        <taxon>Sistotremastraceae</taxon>
        <taxon>Sistotremastrum</taxon>
    </lineage>
</organism>
<reference evidence="2 3" key="1">
    <citation type="journal article" date="2016" name="Mol. Biol. Evol.">
        <title>Comparative Genomics of Early-Diverging Mushroom-Forming Fungi Provides Insights into the Origins of Lignocellulose Decay Capabilities.</title>
        <authorList>
            <person name="Nagy L.G."/>
            <person name="Riley R."/>
            <person name="Tritt A."/>
            <person name="Adam C."/>
            <person name="Daum C."/>
            <person name="Floudas D."/>
            <person name="Sun H."/>
            <person name="Yadav J.S."/>
            <person name="Pangilinan J."/>
            <person name="Larsson K.H."/>
            <person name="Matsuura K."/>
            <person name="Barry K."/>
            <person name="Labutti K."/>
            <person name="Kuo R."/>
            <person name="Ohm R.A."/>
            <person name="Bhattacharya S.S."/>
            <person name="Shirouzu T."/>
            <person name="Yoshinaga Y."/>
            <person name="Martin F.M."/>
            <person name="Grigoriev I.V."/>
            <person name="Hibbett D.S."/>
        </authorList>
    </citation>
    <scope>NUCLEOTIDE SEQUENCE [LARGE SCALE GENOMIC DNA]</scope>
    <source>
        <strain evidence="2 3">HHB10207 ss-3</strain>
    </source>
</reference>